<accession>A0AAD1YQ08</accession>
<keyword evidence="6" id="KW-1185">Reference proteome</keyword>
<reference evidence="5" key="1">
    <citation type="submission" date="2023-05" db="EMBL/GenBank/DDBJ databases">
        <authorList>
            <person name="Huff M."/>
        </authorList>
    </citation>
    <scope>NUCLEOTIDE SEQUENCE</scope>
</reference>
<feature type="region of interest" description="Disordered" evidence="4">
    <location>
        <begin position="13"/>
        <end position="49"/>
    </location>
</feature>
<evidence type="ECO:0000256" key="1">
    <source>
        <dbReference type="ARBA" id="ARBA00022491"/>
    </source>
</evidence>
<organism evidence="5 6">
    <name type="scientific">Fraxinus pennsylvanica</name>
    <dbReference type="NCBI Taxonomy" id="56036"/>
    <lineage>
        <taxon>Eukaryota</taxon>
        <taxon>Viridiplantae</taxon>
        <taxon>Streptophyta</taxon>
        <taxon>Embryophyta</taxon>
        <taxon>Tracheophyta</taxon>
        <taxon>Spermatophyta</taxon>
        <taxon>Magnoliopsida</taxon>
        <taxon>eudicotyledons</taxon>
        <taxon>Gunneridae</taxon>
        <taxon>Pentapetalae</taxon>
        <taxon>asterids</taxon>
        <taxon>lamiids</taxon>
        <taxon>Lamiales</taxon>
        <taxon>Oleaceae</taxon>
        <taxon>Oleeae</taxon>
        <taxon>Fraxinus</taxon>
    </lineage>
</organism>
<evidence type="ECO:0000256" key="2">
    <source>
        <dbReference type="ARBA" id="ARBA00023015"/>
    </source>
</evidence>
<feature type="region of interest" description="Disordered" evidence="4">
    <location>
        <begin position="235"/>
        <end position="267"/>
    </location>
</feature>
<dbReference type="InterPro" id="IPR014855">
    <property type="entry name" value="NOZZLE"/>
</dbReference>
<dbReference type="Proteomes" id="UP000834106">
    <property type="component" value="Chromosome 1"/>
</dbReference>
<evidence type="ECO:0000256" key="4">
    <source>
        <dbReference type="SAM" id="MobiDB-lite"/>
    </source>
</evidence>
<name>A0AAD1YQ08_9LAMI</name>
<dbReference type="PANTHER" id="PTHR33388:SF1">
    <property type="entry name" value="PROTEIN SPEAR2"/>
    <property type="match status" value="1"/>
</dbReference>
<dbReference type="InterPro" id="IPR040356">
    <property type="entry name" value="SPEAR"/>
</dbReference>
<gene>
    <name evidence="5" type="ORF">FPE_LOCUS2401</name>
</gene>
<evidence type="ECO:0000313" key="5">
    <source>
        <dbReference type="EMBL" id="CAI9754970.1"/>
    </source>
</evidence>
<evidence type="ECO:0000256" key="3">
    <source>
        <dbReference type="ARBA" id="ARBA00023163"/>
    </source>
</evidence>
<dbReference type="AlphaFoldDB" id="A0AAD1YQ08"/>
<dbReference type="EMBL" id="OU503036">
    <property type="protein sequence ID" value="CAI9754970.1"/>
    <property type="molecule type" value="Genomic_DNA"/>
</dbReference>
<keyword evidence="3" id="KW-0804">Transcription</keyword>
<keyword evidence="1" id="KW-0678">Repressor</keyword>
<feature type="compositionally biased region" description="Basic residues" evidence="4">
    <location>
        <begin position="37"/>
        <end position="47"/>
    </location>
</feature>
<dbReference type="Pfam" id="PF08744">
    <property type="entry name" value="NOZZLE"/>
    <property type="match status" value="1"/>
</dbReference>
<keyword evidence="2" id="KW-0805">Transcription regulation</keyword>
<sequence>MTQEENILRCNFNTGGDGCGNLVDGGGEGVDDGGGSRSKKTKQKKVPQRGLGVAQLEKIRLEEQQKKEAAVQAANILANNAIGSHNDSTACLAIPCPSFRANLCPSNSIPLPPLSPTDLPSLNFLHRPVQSNKNVNVLHPNSVQLSKPLNIGGNEIGLPATSGPGQGNWPRLWNGEQNLEGEKQMLDHRRFAIWPHINFPYESNALVLPLPQRSHQFHHPSSSSMVNVSSGTSSSSVLKFQMEPPSNQSVRDNNYAPLSPKEEKMSGMKRSYPFSLASPTAASCQCKYQPTHGTSRSRSDESASCSNGCTNHFEPSNICIREDPPNISLPEQSASGVIRENKELNGDFLTLAPPAPTTQPLNFKHKHPLVYSGYQEQELFDFWCPSSQEFTKDAIQRSGPSGSIEQPPFSFFPTKVTIDQATTTHVRDGNGKIGEPIDLSLKL</sequence>
<dbReference type="GO" id="GO:0003700">
    <property type="term" value="F:DNA-binding transcription factor activity"/>
    <property type="evidence" value="ECO:0007669"/>
    <property type="project" value="InterPro"/>
</dbReference>
<feature type="compositionally biased region" description="Gly residues" evidence="4">
    <location>
        <begin position="15"/>
        <end position="36"/>
    </location>
</feature>
<dbReference type="PANTHER" id="PTHR33388">
    <property type="entry name" value="OS01G0212500 PROTEIN"/>
    <property type="match status" value="1"/>
</dbReference>
<protein>
    <submittedName>
        <fullName evidence="5">Uncharacterized protein</fullName>
    </submittedName>
</protein>
<proteinExistence type="predicted"/>
<feature type="region of interest" description="Disordered" evidence="4">
    <location>
        <begin position="287"/>
        <end position="306"/>
    </location>
</feature>
<evidence type="ECO:0000313" key="6">
    <source>
        <dbReference type="Proteomes" id="UP000834106"/>
    </source>
</evidence>